<keyword evidence="3" id="KW-1185">Reference proteome</keyword>
<feature type="chain" id="PRO_5042486418" description="Secreted protein" evidence="1">
    <location>
        <begin position="17"/>
        <end position="98"/>
    </location>
</feature>
<evidence type="ECO:0000256" key="1">
    <source>
        <dbReference type="SAM" id="SignalP"/>
    </source>
</evidence>
<sequence>MRFFFLVSCRLPFLDAALLPRRVSSGPAVCTGLVRSGAYRGIAHIRATLHNKQSQRFGCADGAHTATRFKKFLREFHPDFSKDQEQAETPSSHSVPIP</sequence>
<comment type="caution">
    <text evidence="2">The sequence shown here is derived from an EMBL/GenBank/DDBJ whole genome shotgun (WGS) entry which is preliminary data.</text>
</comment>
<gene>
    <name evidence="2" type="ORF">QBC47DRAFT_139276</name>
</gene>
<keyword evidence="1" id="KW-0732">Signal</keyword>
<name>A0AAJ0BHH6_9PEZI</name>
<dbReference type="AlphaFoldDB" id="A0AAJ0BHH6"/>
<protein>
    <recommendedName>
        <fullName evidence="4">Secreted protein</fullName>
    </recommendedName>
</protein>
<organism evidence="2 3">
    <name type="scientific">Echria macrotheca</name>
    <dbReference type="NCBI Taxonomy" id="438768"/>
    <lineage>
        <taxon>Eukaryota</taxon>
        <taxon>Fungi</taxon>
        <taxon>Dikarya</taxon>
        <taxon>Ascomycota</taxon>
        <taxon>Pezizomycotina</taxon>
        <taxon>Sordariomycetes</taxon>
        <taxon>Sordariomycetidae</taxon>
        <taxon>Sordariales</taxon>
        <taxon>Schizotheciaceae</taxon>
        <taxon>Echria</taxon>
    </lineage>
</organism>
<evidence type="ECO:0008006" key="4">
    <source>
        <dbReference type="Google" id="ProtNLM"/>
    </source>
</evidence>
<reference evidence="2" key="1">
    <citation type="submission" date="2023-06" db="EMBL/GenBank/DDBJ databases">
        <title>Genome-scale phylogeny and comparative genomics of the fungal order Sordariales.</title>
        <authorList>
            <consortium name="Lawrence Berkeley National Laboratory"/>
            <person name="Hensen N."/>
            <person name="Bonometti L."/>
            <person name="Westerberg I."/>
            <person name="Brannstrom I.O."/>
            <person name="Guillou S."/>
            <person name="Cros-Aarteil S."/>
            <person name="Calhoun S."/>
            <person name="Haridas S."/>
            <person name="Kuo A."/>
            <person name="Mondo S."/>
            <person name="Pangilinan J."/>
            <person name="Riley R."/>
            <person name="Labutti K."/>
            <person name="Andreopoulos B."/>
            <person name="Lipzen A."/>
            <person name="Chen C."/>
            <person name="Yanf M."/>
            <person name="Daum C."/>
            <person name="Ng V."/>
            <person name="Clum A."/>
            <person name="Steindorff A."/>
            <person name="Ohm R."/>
            <person name="Martin F."/>
            <person name="Silar P."/>
            <person name="Natvig D."/>
            <person name="Lalanne C."/>
            <person name="Gautier V."/>
            <person name="Ament-Velasquez S.L."/>
            <person name="Kruys A."/>
            <person name="Hutchinson M.I."/>
            <person name="Powell A.J."/>
            <person name="Barry K."/>
            <person name="Miller A.N."/>
            <person name="Grigoriev I.V."/>
            <person name="Debuchy R."/>
            <person name="Gladieux P."/>
            <person name="Thoren M.H."/>
            <person name="Johannesson H."/>
        </authorList>
    </citation>
    <scope>NUCLEOTIDE SEQUENCE</scope>
    <source>
        <strain evidence="2">PSN4</strain>
    </source>
</reference>
<dbReference type="Proteomes" id="UP001239445">
    <property type="component" value="Unassembled WGS sequence"/>
</dbReference>
<evidence type="ECO:0000313" key="3">
    <source>
        <dbReference type="Proteomes" id="UP001239445"/>
    </source>
</evidence>
<feature type="signal peptide" evidence="1">
    <location>
        <begin position="1"/>
        <end position="16"/>
    </location>
</feature>
<proteinExistence type="predicted"/>
<evidence type="ECO:0000313" key="2">
    <source>
        <dbReference type="EMBL" id="KAK1758378.1"/>
    </source>
</evidence>
<accession>A0AAJ0BHH6</accession>
<dbReference type="EMBL" id="MU839829">
    <property type="protein sequence ID" value="KAK1758378.1"/>
    <property type="molecule type" value="Genomic_DNA"/>
</dbReference>